<protein>
    <submittedName>
        <fullName evidence="2">Uncharacterized protein</fullName>
    </submittedName>
</protein>
<reference evidence="2" key="2">
    <citation type="submission" date="2025-08" db="UniProtKB">
        <authorList>
            <consortium name="Ensembl"/>
        </authorList>
    </citation>
    <scope>IDENTIFICATION</scope>
</reference>
<dbReference type="InterPro" id="IPR007513">
    <property type="entry name" value="SERF-like_N"/>
</dbReference>
<dbReference type="Proteomes" id="UP000694405">
    <property type="component" value="Unassembled WGS sequence"/>
</dbReference>
<feature type="region of interest" description="Disordered" evidence="1">
    <location>
        <begin position="1"/>
        <end position="47"/>
    </location>
</feature>
<proteinExistence type="predicted"/>
<keyword evidence="3" id="KW-1185">Reference proteome</keyword>
<reference evidence="2" key="3">
    <citation type="submission" date="2025-09" db="UniProtKB">
        <authorList>
            <consortium name="Ensembl"/>
        </authorList>
    </citation>
    <scope>IDENTIFICATION</scope>
</reference>
<evidence type="ECO:0000256" key="1">
    <source>
        <dbReference type="SAM" id="MobiDB-lite"/>
    </source>
</evidence>
<evidence type="ECO:0000313" key="2">
    <source>
        <dbReference type="Ensembl" id="ENSMUNP00000031737.1"/>
    </source>
</evidence>
<evidence type="ECO:0000313" key="3">
    <source>
        <dbReference type="Proteomes" id="UP000694405"/>
    </source>
</evidence>
<dbReference type="Pfam" id="PF04419">
    <property type="entry name" value="SERF-like_N"/>
    <property type="match status" value="1"/>
</dbReference>
<reference evidence="2" key="1">
    <citation type="submission" date="2020-03" db="EMBL/GenBank/DDBJ databases">
        <title>Melopsittacus undulatus (budgerigar) genome, bMelUnd1, maternal haplotype with Z.</title>
        <authorList>
            <person name="Gedman G."/>
            <person name="Mountcastle J."/>
            <person name="Haase B."/>
            <person name="Formenti G."/>
            <person name="Wright T."/>
            <person name="Apodaca J."/>
            <person name="Pelan S."/>
            <person name="Chow W."/>
            <person name="Rhie A."/>
            <person name="Howe K."/>
            <person name="Fedrigo O."/>
            <person name="Jarvis E.D."/>
        </authorList>
    </citation>
    <scope>NUCLEOTIDE SEQUENCE [LARGE SCALE GENOMIC DNA]</scope>
</reference>
<sequence length="58" mass="6172">GTRGGRCGNQRELARQKNLKKQSDSARASGSWTAGAPVPCQHHGTRGCGFLLPTPLVR</sequence>
<name>A0A8V5GN45_MELUD</name>
<accession>A0A8V5GN45</accession>
<organism evidence="2 3">
    <name type="scientific">Melopsittacus undulatus</name>
    <name type="common">Budgerigar</name>
    <name type="synonym">Psittacus undulatus</name>
    <dbReference type="NCBI Taxonomy" id="13146"/>
    <lineage>
        <taxon>Eukaryota</taxon>
        <taxon>Metazoa</taxon>
        <taxon>Chordata</taxon>
        <taxon>Craniata</taxon>
        <taxon>Vertebrata</taxon>
        <taxon>Euteleostomi</taxon>
        <taxon>Archelosauria</taxon>
        <taxon>Archosauria</taxon>
        <taxon>Dinosauria</taxon>
        <taxon>Saurischia</taxon>
        <taxon>Theropoda</taxon>
        <taxon>Coelurosauria</taxon>
        <taxon>Aves</taxon>
        <taxon>Neognathae</taxon>
        <taxon>Neoaves</taxon>
        <taxon>Telluraves</taxon>
        <taxon>Australaves</taxon>
        <taxon>Psittaciformes</taxon>
        <taxon>Psittaculidae</taxon>
        <taxon>Melopsittacus</taxon>
    </lineage>
</organism>
<dbReference type="AlphaFoldDB" id="A0A8V5GN45"/>
<dbReference type="Ensembl" id="ENSMUNT00000028409.1">
    <property type="protein sequence ID" value="ENSMUNP00000031737.1"/>
    <property type="gene ID" value="ENSMUNG00000017208.1"/>
</dbReference>